<name>A0A974BSN0_XENLA</name>
<evidence type="ECO:0000313" key="2">
    <source>
        <dbReference type="Proteomes" id="UP000694892"/>
    </source>
</evidence>
<evidence type="ECO:0000313" key="1">
    <source>
        <dbReference type="EMBL" id="OCT60254.1"/>
    </source>
</evidence>
<protein>
    <submittedName>
        <fullName evidence="1">Uncharacterized protein</fullName>
    </submittedName>
</protein>
<dbReference type="AlphaFoldDB" id="A0A974BSN0"/>
<organism evidence="1 2">
    <name type="scientific">Xenopus laevis</name>
    <name type="common">African clawed frog</name>
    <dbReference type="NCBI Taxonomy" id="8355"/>
    <lineage>
        <taxon>Eukaryota</taxon>
        <taxon>Metazoa</taxon>
        <taxon>Chordata</taxon>
        <taxon>Craniata</taxon>
        <taxon>Vertebrata</taxon>
        <taxon>Euteleostomi</taxon>
        <taxon>Amphibia</taxon>
        <taxon>Batrachia</taxon>
        <taxon>Anura</taxon>
        <taxon>Pipoidea</taxon>
        <taxon>Pipidae</taxon>
        <taxon>Xenopodinae</taxon>
        <taxon>Xenopus</taxon>
        <taxon>Xenopus</taxon>
    </lineage>
</organism>
<dbReference type="Proteomes" id="UP000694892">
    <property type="component" value="Chromosome 9_10S"/>
</dbReference>
<dbReference type="EMBL" id="CM004483">
    <property type="protein sequence ID" value="OCT60254.1"/>
    <property type="molecule type" value="Genomic_DNA"/>
</dbReference>
<gene>
    <name evidence="1" type="ORF">XELAEV_18046270mg</name>
</gene>
<sequence length="69" mass="7896">MGTYLWVFHQLGPSCWHGIPSMSTYLWVLNKLGYLPVGIIYQAWANELGYQPVGINDQAWALICGYYIN</sequence>
<proteinExistence type="predicted"/>
<reference evidence="2" key="1">
    <citation type="journal article" date="2016" name="Nature">
        <title>Genome evolution in the allotetraploid frog Xenopus laevis.</title>
        <authorList>
            <person name="Session A.M."/>
            <person name="Uno Y."/>
            <person name="Kwon T."/>
            <person name="Chapman J.A."/>
            <person name="Toyoda A."/>
            <person name="Takahashi S."/>
            <person name="Fukui A."/>
            <person name="Hikosaka A."/>
            <person name="Suzuki A."/>
            <person name="Kondo M."/>
            <person name="van Heeringen S.J."/>
            <person name="Quigley I."/>
            <person name="Heinz S."/>
            <person name="Ogino H."/>
            <person name="Ochi H."/>
            <person name="Hellsten U."/>
            <person name="Lyons J.B."/>
            <person name="Simakov O."/>
            <person name="Putnam N."/>
            <person name="Stites J."/>
            <person name="Kuroki Y."/>
            <person name="Tanaka T."/>
            <person name="Michiue T."/>
            <person name="Watanabe M."/>
            <person name="Bogdanovic O."/>
            <person name="Lister R."/>
            <person name="Georgiou G."/>
            <person name="Paranjpe S.S."/>
            <person name="van Kruijsbergen I."/>
            <person name="Shu S."/>
            <person name="Carlson J."/>
            <person name="Kinoshita T."/>
            <person name="Ohta Y."/>
            <person name="Mawaribuchi S."/>
            <person name="Jenkins J."/>
            <person name="Grimwood J."/>
            <person name="Schmutz J."/>
            <person name="Mitros T."/>
            <person name="Mozaffari S.V."/>
            <person name="Suzuki Y."/>
            <person name="Haramoto Y."/>
            <person name="Yamamoto T.S."/>
            <person name="Takagi C."/>
            <person name="Heald R."/>
            <person name="Miller K."/>
            <person name="Haudenschild C."/>
            <person name="Kitzman J."/>
            <person name="Nakayama T."/>
            <person name="Izutsu Y."/>
            <person name="Robert J."/>
            <person name="Fortriede J."/>
            <person name="Burns K."/>
            <person name="Lotay V."/>
            <person name="Karimi K."/>
            <person name="Yasuoka Y."/>
            <person name="Dichmann D.S."/>
            <person name="Flajnik M.F."/>
            <person name="Houston D.W."/>
            <person name="Shendure J."/>
            <person name="DuPasquier L."/>
            <person name="Vize P.D."/>
            <person name="Zorn A.M."/>
            <person name="Ito M."/>
            <person name="Marcotte E.M."/>
            <person name="Wallingford J.B."/>
            <person name="Ito Y."/>
            <person name="Asashima M."/>
            <person name="Ueno N."/>
            <person name="Matsuda Y."/>
            <person name="Veenstra G.J."/>
            <person name="Fujiyama A."/>
            <person name="Harland R.M."/>
            <person name="Taira M."/>
            <person name="Rokhsar D.S."/>
        </authorList>
    </citation>
    <scope>NUCLEOTIDE SEQUENCE [LARGE SCALE GENOMIC DNA]</scope>
    <source>
        <strain evidence="2">J</strain>
    </source>
</reference>
<accession>A0A974BSN0</accession>